<dbReference type="EMBL" id="JOJR01000905">
    <property type="protein sequence ID" value="RCN33529.1"/>
    <property type="molecule type" value="Genomic_DNA"/>
</dbReference>
<accession>A0A368FR83</accession>
<dbReference type="Proteomes" id="UP000252519">
    <property type="component" value="Unassembled WGS sequence"/>
</dbReference>
<dbReference type="AlphaFoldDB" id="A0A368FR83"/>
<keyword evidence="2" id="KW-1185">Reference proteome</keyword>
<gene>
    <name evidence="1" type="ORF">ANCCAN_20638</name>
</gene>
<organism evidence="1 2">
    <name type="scientific">Ancylostoma caninum</name>
    <name type="common">Dog hookworm</name>
    <dbReference type="NCBI Taxonomy" id="29170"/>
    <lineage>
        <taxon>Eukaryota</taxon>
        <taxon>Metazoa</taxon>
        <taxon>Ecdysozoa</taxon>
        <taxon>Nematoda</taxon>
        <taxon>Chromadorea</taxon>
        <taxon>Rhabditida</taxon>
        <taxon>Rhabditina</taxon>
        <taxon>Rhabditomorpha</taxon>
        <taxon>Strongyloidea</taxon>
        <taxon>Ancylostomatidae</taxon>
        <taxon>Ancylostomatinae</taxon>
        <taxon>Ancylostoma</taxon>
    </lineage>
</organism>
<reference evidence="1 2" key="1">
    <citation type="submission" date="2014-10" db="EMBL/GenBank/DDBJ databases">
        <title>Draft genome of the hookworm Ancylostoma caninum.</title>
        <authorList>
            <person name="Mitreva M."/>
        </authorList>
    </citation>
    <scope>NUCLEOTIDE SEQUENCE [LARGE SCALE GENOMIC DNA]</scope>
    <source>
        <strain evidence="1 2">Baltimore</strain>
    </source>
</reference>
<sequence>MIQCVLFVSRSSSRLCRLLPHRSDVALPMAAQFLVRNRFSLPDSSSNICLCNYVPKMQQSNGNGLYRAEPKKATYGRPCSDAMALQFSLNQLKSS</sequence>
<evidence type="ECO:0000313" key="2">
    <source>
        <dbReference type="Proteomes" id="UP000252519"/>
    </source>
</evidence>
<evidence type="ECO:0000313" key="1">
    <source>
        <dbReference type="EMBL" id="RCN33529.1"/>
    </source>
</evidence>
<protein>
    <submittedName>
        <fullName evidence="1">Uncharacterized protein</fullName>
    </submittedName>
</protein>
<proteinExistence type="predicted"/>
<dbReference type="OrthoDB" id="6109at2759"/>
<name>A0A368FR83_ANCCA</name>
<comment type="caution">
    <text evidence="1">The sequence shown here is derived from an EMBL/GenBank/DDBJ whole genome shotgun (WGS) entry which is preliminary data.</text>
</comment>